<protein>
    <submittedName>
        <fullName evidence="1">Uncharacterized protein</fullName>
    </submittedName>
</protein>
<evidence type="ECO:0000313" key="1">
    <source>
        <dbReference type="EMBL" id="PWC18893.1"/>
    </source>
</evidence>
<proteinExistence type="predicted"/>
<sequence length="198" mass="21622">MATKISVITGDLVNSQRGDTTAYLERLENLLHDLQQAKRLHSFEIFRGDSFQAVAKSEQGLLLAVYIRIALKASGIAYWDARVAVGLGSRKARETGYGSAFLNSGKALDTIGKNCRLALKNDNDKTNVVVSDLLPMLDHVIGRLSPSEAKIVQARMFAATNVEVAKNLQKATSTVSAALKRAAYEEIIRFISAINRIT</sequence>
<dbReference type="EMBL" id="QDKH01000003">
    <property type="protein sequence ID" value="PWC18893.1"/>
    <property type="molecule type" value="Genomic_DNA"/>
</dbReference>
<keyword evidence="2" id="KW-1185">Reference proteome</keyword>
<accession>A0A2U1UB59</accession>
<name>A0A2U1UB59_9GAMM</name>
<dbReference type="RefSeq" id="WP_136164984.1">
    <property type="nucleotide sequence ID" value="NZ_KZ819072.1"/>
</dbReference>
<dbReference type="AlphaFoldDB" id="A0A2U1UB59"/>
<evidence type="ECO:0000313" key="2">
    <source>
        <dbReference type="Proteomes" id="UP000296159"/>
    </source>
</evidence>
<organism evidence="1 2">
    <name type="scientific">Brenneria corticis</name>
    <dbReference type="NCBI Taxonomy" id="2173106"/>
    <lineage>
        <taxon>Bacteria</taxon>
        <taxon>Pseudomonadati</taxon>
        <taxon>Pseudomonadota</taxon>
        <taxon>Gammaproteobacteria</taxon>
        <taxon>Enterobacterales</taxon>
        <taxon>Pectobacteriaceae</taxon>
        <taxon>Brenneria</taxon>
    </lineage>
</organism>
<dbReference type="Proteomes" id="UP000296159">
    <property type="component" value="Unassembled WGS sequence"/>
</dbReference>
<reference evidence="1 2" key="1">
    <citation type="submission" date="2018-04" db="EMBL/GenBank/DDBJ databases">
        <title>Brenneria corticis sp.nov.</title>
        <authorList>
            <person name="Li Y."/>
        </authorList>
    </citation>
    <scope>NUCLEOTIDE SEQUENCE [LARGE SCALE GENOMIC DNA]</scope>
    <source>
        <strain evidence="1 2">CFCC 11842</strain>
    </source>
</reference>
<comment type="caution">
    <text evidence="1">The sequence shown here is derived from an EMBL/GenBank/DDBJ whole genome shotgun (WGS) entry which is preliminary data.</text>
</comment>
<gene>
    <name evidence="1" type="ORF">DDT56_02805</name>
</gene>